<dbReference type="InterPro" id="IPR001978">
    <property type="entry name" value="Troponin"/>
</dbReference>
<gene>
    <name evidence="10" type="ORF">SMAX5B_010754</name>
</gene>
<dbReference type="STRING" id="52904.ENSSMAP00000009896"/>
<keyword evidence="3" id="KW-0007">Acetylation</keyword>
<evidence type="ECO:0000313" key="10">
    <source>
        <dbReference type="EMBL" id="AWP08065.1"/>
    </source>
</evidence>
<comment type="similarity">
    <text evidence="2">Belongs to the troponin I family.</text>
</comment>
<dbReference type="GO" id="GO:0005861">
    <property type="term" value="C:troponin complex"/>
    <property type="evidence" value="ECO:0007669"/>
    <property type="project" value="InterPro"/>
</dbReference>
<dbReference type="Pfam" id="PF00992">
    <property type="entry name" value="Troponin"/>
    <property type="match status" value="2"/>
</dbReference>
<dbReference type="Proteomes" id="UP000246464">
    <property type="component" value="Chromosome 10"/>
</dbReference>
<dbReference type="InterPro" id="IPR038077">
    <property type="entry name" value="Troponin_sf"/>
</dbReference>
<dbReference type="GO" id="GO:0003779">
    <property type="term" value="F:actin binding"/>
    <property type="evidence" value="ECO:0007669"/>
    <property type="project" value="UniProtKB-KW"/>
</dbReference>
<name>A0A2U9BV01_SCOMX</name>
<dbReference type="GO" id="GO:0003009">
    <property type="term" value="P:skeletal muscle contraction"/>
    <property type="evidence" value="ECO:0007669"/>
    <property type="project" value="TreeGrafter"/>
</dbReference>
<evidence type="ECO:0000256" key="2">
    <source>
        <dbReference type="ARBA" id="ARBA00009930"/>
    </source>
</evidence>
<dbReference type="Gene3D" id="6.10.250.180">
    <property type="match status" value="2"/>
</dbReference>
<dbReference type="GO" id="GO:0060048">
    <property type="term" value="P:cardiac muscle contraction"/>
    <property type="evidence" value="ECO:0007669"/>
    <property type="project" value="TreeGrafter"/>
</dbReference>
<evidence type="ECO:0000256" key="1">
    <source>
        <dbReference type="ARBA" id="ARBA00001988"/>
    </source>
</evidence>
<keyword evidence="4" id="KW-0514">Muscle protein</keyword>
<dbReference type="InterPro" id="IPR050875">
    <property type="entry name" value="Troponin_I"/>
</dbReference>
<protein>
    <recommendedName>
        <fullName evidence="7">Troponin I, fast skeletal muscle</fullName>
    </recommendedName>
    <alternativeName>
        <fullName evidence="8">Troponin I, fast-twitch isoform</fullName>
    </alternativeName>
</protein>
<evidence type="ECO:0000313" key="11">
    <source>
        <dbReference type="Proteomes" id="UP000246464"/>
    </source>
</evidence>
<dbReference type="PANTHER" id="PTHR13738:SF15">
    <property type="entry name" value="TROPONIN I, FAST SKELETAL MUSCLE"/>
    <property type="match status" value="1"/>
</dbReference>
<organism evidence="10 11">
    <name type="scientific">Scophthalmus maximus</name>
    <name type="common">Turbot</name>
    <name type="synonym">Psetta maxima</name>
    <dbReference type="NCBI Taxonomy" id="52904"/>
    <lineage>
        <taxon>Eukaryota</taxon>
        <taxon>Metazoa</taxon>
        <taxon>Chordata</taxon>
        <taxon>Craniata</taxon>
        <taxon>Vertebrata</taxon>
        <taxon>Euteleostomi</taxon>
        <taxon>Actinopterygii</taxon>
        <taxon>Neopterygii</taxon>
        <taxon>Teleostei</taxon>
        <taxon>Neoteleostei</taxon>
        <taxon>Acanthomorphata</taxon>
        <taxon>Carangaria</taxon>
        <taxon>Pleuronectiformes</taxon>
        <taxon>Pleuronectoidei</taxon>
        <taxon>Scophthalmidae</taxon>
        <taxon>Scophthalmus</taxon>
    </lineage>
</organism>
<evidence type="ECO:0000256" key="7">
    <source>
        <dbReference type="ARBA" id="ARBA00039349"/>
    </source>
</evidence>
<feature type="coiled-coil region" evidence="9">
    <location>
        <begin position="19"/>
        <end position="102"/>
    </location>
</feature>
<comment type="subunit">
    <text evidence="6">Binds to actin and tropomyosin.</text>
</comment>
<dbReference type="Gene3D" id="1.20.5.350">
    <property type="match status" value="2"/>
</dbReference>
<keyword evidence="11" id="KW-1185">Reference proteome</keyword>
<proteinExistence type="inferred from homology"/>
<keyword evidence="9" id="KW-0175">Coiled coil</keyword>
<evidence type="ECO:0000256" key="4">
    <source>
        <dbReference type="ARBA" id="ARBA00023179"/>
    </source>
</evidence>
<dbReference type="AlphaFoldDB" id="A0A2U9BV01"/>
<evidence type="ECO:0000256" key="6">
    <source>
        <dbReference type="ARBA" id="ARBA00038767"/>
    </source>
</evidence>
<comment type="function">
    <text evidence="1">Troponin I is the inhibitory subunit of troponin, the thin filament regulatory complex which confers calcium-sensitivity to striated muscle actomyosin ATPase activity.</text>
</comment>
<evidence type="ECO:0000256" key="9">
    <source>
        <dbReference type="SAM" id="Coils"/>
    </source>
</evidence>
<dbReference type="PANTHER" id="PTHR13738">
    <property type="entry name" value="TROPONIN I"/>
    <property type="match status" value="1"/>
</dbReference>
<keyword evidence="5" id="KW-0009">Actin-binding</keyword>
<dbReference type="FunFam" id="1.20.5.350:FF:000002">
    <property type="entry name" value="troponin I, fast skeletal muscle"/>
    <property type="match status" value="1"/>
</dbReference>
<evidence type="ECO:0000256" key="3">
    <source>
        <dbReference type="ARBA" id="ARBA00022990"/>
    </source>
</evidence>
<dbReference type="EMBL" id="CP026252">
    <property type="protein sequence ID" value="AWP08065.1"/>
    <property type="molecule type" value="Genomic_DNA"/>
</dbReference>
<sequence length="329" mass="38542">MADKKMSSSRKHHIKSLMLSIAKGLLEEEEREREEERGRYMAENCPSLSMPRNMQELQELCREIHHKIDVIDEERYDLEMKVNKANKEIDDLKIKVQDLMGKFKKPVLRKVRMSADAMLKALLGSKHTVNMDLRANLKQVKKEVKEEIHQDPAANMATEKRLSARRKHTLKSCMLVVANNLLDAEATVKADEREKFLAEKCPSVELPYSKDELMELCKQLHEQIDISEEERYCIEFKLNMVLNEVRDLNIKIVDLRGKFKRPRLKKVRMSADAMLKALLGSKHTVNMDLRANLKQVKKEVKEEDKQLRDVGDWRKNIEDKSDRKKMFDS</sequence>
<accession>A0A2U9BV01</accession>
<dbReference type="SUPFAM" id="SSF90250">
    <property type="entry name" value="Troponin coil-coiled subunits"/>
    <property type="match status" value="2"/>
</dbReference>
<reference evidence="10 11" key="1">
    <citation type="submission" date="2017-12" db="EMBL/GenBank/DDBJ databases">
        <title>Integrating genomic resources of turbot (Scophthalmus maximus) in depth evaluation of genetic and physical mapping variation across individuals.</title>
        <authorList>
            <person name="Martinez P."/>
        </authorList>
    </citation>
    <scope>NUCLEOTIDE SEQUENCE [LARGE SCALE GENOMIC DNA]</scope>
</reference>
<evidence type="ECO:0000256" key="8">
    <source>
        <dbReference type="ARBA" id="ARBA00042462"/>
    </source>
</evidence>
<evidence type="ECO:0000256" key="5">
    <source>
        <dbReference type="ARBA" id="ARBA00023203"/>
    </source>
</evidence>